<comment type="similarity">
    <text evidence="1">Belongs to the Mg-chelatase subunits D/I family. ComM subfamily.</text>
</comment>
<evidence type="ECO:0000256" key="2">
    <source>
        <dbReference type="ARBA" id="ARBA00022741"/>
    </source>
</evidence>
<keyword evidence="6" id="KW-1185">Reference proteome</keyword>
<feature type="domain" description="AAA+ ATPase" evidence="4">
    <location>
        <begin position="214"/>
        <end position="397"/>
    </location>
</feature>
<dbReference type="PANTHER" id="PTHR32039:SF7">
    <property type="entry name" value="COMPETENCE PROTEIN COMM"/>
    <property type="match status" value="1"/>
</dbReference>
<dbReference type="InterPro" id="IPR045006">
    <property type="entry name" value="CHLI-like"/>
</dbReference>
<accession>A0A6G6GHZ2</accession>
<dbReference type="PRINTS" id="PR01657">
    <property type="entry name" value="MCMFAMILY"/>
</dbReference>
<dbReference type="PANTHER" id="PTHR32039">
    <property type="entry name" value="MAGNESIUM-CHELATASE SUBUNIT CHLI"/>
    <property type="match status" value="1"/>
</dbReference>
<keyword evidence="2" id="KW-0547">Nucleotide-binding</keyword>
<reference evidence="5 6" key="1">
    <citation type="submission" date="2020-02" db="EMBL/GenBank/DDBJ databases">
        <title>Complete genome sequence of Flavobacteriaceae bacterium.</title>
        <authorList>
            <person name="Kim S.-J."/>
            <person name="Kim Y.-S."/>
            <person name="Kim K.-H."/>
        </authorList>
    </citation>
    <scope>NUCLEOTIDE SEQUENCE [LARGE SCALE GENOMIC DNA]</scope>
    <source>
        <strain evidence="5 6">RR4-40</strain>
    </source>
</reference>
<gene>
    <name evidence="5" type="ORF">G5B37_01080</name>
</gene>
<dbReference type="Pfam" id="PF13541">
    <property type="entry name" value="ChlI"/>
    <property type="match status" value="1"/>
</dbReference>
<name>A0A6G6GHZ2_9FLAO</name>
<dbReference type="Proteomes" id="UP000505306">
    <property type="component" value="Chromosome"/>
</dbReference>
<keyword evidence="3" id="KW-0067">ATP-binding</keyword>
<evidence type="ECO:0000313" key="6">
    <source>
        <dbReference type="Proteomes" id="UP000505306"/>
    </source>
</evidence>
<dbReference type="AlphaFoldDB" id="A0A6G6GHZ2"/>
<proteinExistence type="inferred from homology"/>
<evidence type="ECO:0000256" key="1">
    <source>
        <dbReference type="ARBA" id="ARBA00006354"/>
    </source>
</evidence>
<dbReference type="InterPro" id="IPR027417">
    <property type="entry name" value="P-loop_NTPase"/>
</dbReference>
<dbReference type="InterPro" id="IPR014721">
    <property type="entry name" value="Ribsml_uS5_D2-typ_fold_subgr"/>
</dbReference>
<dbReference type="EMBL" id="CP049057">
    <property type="protein sequence ID" value="QIE58206.1"/>
    <property type="molecule type" value="Genomic_DNA"/>
</dbReference>
<sequence>MLTKVYGSAVFGVEATTITVEVNTDIGIGYHLVGLPDNAIKESNYRIAAALQNNGYKIPGKKITLNMAPADMRKEGSAYDLTLAMGILISTAQIEEKNVLEEYIIMGELSLDGSLQPIRGALPIAVNAKAEGFKGFILPIQNAKEAAIVEGLEVLGVSTIKEVIDFFHAEIPLQPTIVDMKAEFYEHLQNPEYDFSDVKGQESIKRCMEIAAAGGHNIILIGPPGSGKTMLAKRLPSILPPLSLSEALETTKIHSVAGRTKQKGGIMTSRPFRSPHHTISDVALVGGGQYPQPGEISLAHNGVLFLDELPEFKRSVLEVMRQPLEDRDVTISRARFTVTYPSSFMLVASMNPSPGGYFNDPEAPVVSSPAEMQRYLSKISGPLLDRIDIHIEVTPVPFEKLSEERKGESSVFIRKRVTQARDVQTKRFEALENIHYNAQMGVKEIRNFCKIDAVSLELLKTAMEQLNLSARAYDRILKVSRTIADLDGSEHISGVHISEAIQYRSLDREGWLG</sequence>
<dbReference type="GO" id="GO:0003677">
    <property type="term" value="F:DNA binding"/>
    <property type="evidence" value="ECO:0007669"/>
    <property type="project" value="InterPro"/>
</dbReference>
<dbReference type="InterPro" id="IPR001208">
    <property type="entry name" value="MCM_dom"/>
</dbReference>
<dbReference type="Pfam" id="PF13335">
    <property type="entry name" value="Mg_chelatase_C"/>
    <property type="match status" value="1"/>
</dbReference>
<dbReference type="Pfam" id="PF01078">
    <property type="entry name" value="Mg_chelatase"/>
    <property type="match status" value="1"/>
</dbReference>
<evidence type="ECO:0000313" key="5">
    <source>
        <dbReference type="EMBL" id="QIE58206.1"/>
    </source>
</evidence>
<dbReference type="SUPFAM" id="SSF54211">
    <property type="entry name" value="Ribosomal protein S5 domain 2-like"/>
    <property type="match status" value="1"/>
</dbReference>
<dbReference type="GO" id="GO:0005524">
    <property type="term" value="F:ATP binding"/>
    <property type="evidence" value="ECO:0007669"/>
    <property type="project" value="UniProtKB-KW"/>
</dbReference>
<dbReference type="InterPro" id="IPR003593">
    <property type="entry name" value="AAA+_ATPase"/>
</dbReference>
<dbReference type="InterPro" id="IPR000523">
    <property type="entry name" value="Mg_chelatse_chII-like_cat_dom"/>
</dbReference>
<dbReference type="Gene3D" id="3.40.50.300">
    <property type="entry name" value="P-loop containing nucleotide triphosphate hydrolases"/>
    <property type="match status" value="1"/>
</dbReference>
<dbReference type="SMART" id="SM00382">
    <property type="entry name" value="AAA"/>
    <property type="match status" value="1"/>
</dbReference>
<dbReference type="SUPFAM" id="SSF52540">
    <property type="entry name" value="P-loop containing nucleoside triphosphate hydrolases"/>
    <property type="match status" value="1"/>
</dbReference>
<dbReference type="InterPro" id="IPR025158">
    <property type="entry name" value="Mg_chelat-rel_C"/>
</dbReference>
<evidence type="ECO:0000259" key="4">
    <source>
        <dbReference type="SMART" id="SM00382"/>
    </source>
</evidence>
<dbReference type="Gene3D" id="3.30.230.10">
    <property type="match status" value="1"/>
</dbReference>
<evidence type="ECO:0000256" key="3">
    <source>
        <dbReference type="ARBA" id="ARBA00022840"/>
    </source>
</evidence>
<dbReference type="InterPro" id="IPR004482">
    <property type="entry name" value="Mg_chelat-rel"/>
</dbReference>
<dbReference type="InterPro" id="IPR020568">
    <property type="entry name" value="Ribosomal_Su5_D2-typ_SF"/>
</dbReference>
<organism evidence="5 6">
    <name type="scientific">Rasiella rasia</name>
    <dbReference type="NCBI Taxonomy" id="2744027"/>
    <lineage>
        <taxon>Bacteria</taxon>
        <taxon>Pseudomonadati</taxon>
        <taxon>Bacteroidota</taxon>
        <taxon>Flavobacteriia</taxon>
        <taxon>Flavobacteriales</taxon>
        <taxon>Flavobacteriaceae</taxon>
        <taxon>Rasiella</taxon>
    </lineage>
</organism>
<dbReference type="RefSeq" id="WP_164678210.1">
    <property type="nucleotide sequence ID" value="NZ_CP049057.1"/>
</dbReference>
<dbReference type="NCBIfam" id="TIGR00368">
    <property type="entry name" value="YifB family Mg chelatase-like AAA ATPase"/>
    <property type="match status" value="1"/>
</dbReference>
<dbReference type="KEGG" id="mgel:G5B37_01080"/>
<protein>
    <submittedName>
        <fullName evidence="5">YifB family Mg chelatase-like AAA ATPase</fullName>
    </submittedName>
</protein>